<accession>A0A1C7H194</accession>
<keyword evidence="1" id="KW-0472">Membrane</keyword>
<dbReference type="Pfam" id="PF17168">
    <property type="entry name" value="DUF5127"/>
    <property type="match status" value="1"/>
</dbReference>
<sequence length="630" mass="72189">MEIRTYIRFVVAWRMIIILGIISLVYACSCPDEKISHLSVIAPSRHTLLAVTPSLSLQLTGDTLNKSYPQLRTGEAFPITGILRVDGILYRFMGGDSLRISPLAPLSEDTVGWTGKYSFLFPGKGWEQRRYDDSWWSEGKGAFGPVKGYYPAHTLWGAENIYVRRHVKVDNKDALRNHKIYVRYVCDDWLKLFCNGKYLLESRYTYKTKCQRLTDEAISQIIDGDNNILAAYCRNTGGPALLDFGLYIENKTYAEAKPATLKKMDVQATQTQFIFQCGEVDLQVDFVSPSLSEKWDLTGWPVGFLTYQVRTESGKEHAVEVLFDVDMEWMFGKRKIDSWVDKDWRFVKSDSLYLAMAADETTFSCMDGHAILSQKLYVGNERDKDSSGVLLVGYEEGQVLQYDGEALSPLWNSDGTREVKELMKSVGNRYKELKAECDILDNRWNTKAFQAGDKTLAEQMLPAYRNFISSHRFISSSDNKLFCLGDTLGNVREAYKSFPALLFFHRTDWMRGLLDPIFEYCEDIHWSKKYPPYDIGLYPVASKQVRLENCAVEAAANMLMMTTAIVEAEQDFDYAGMHWEQLEVWADYLQQKMKKETYPIIGLLDENDERVKCVLGLAAYYKLIQLKGNL</sequence>
<evidence type="ECO:0000256" key="1">
    <source>
        <dbReference type="SAM" id="Phobius"/>
    </source>
</evidence>
<dbReference type="OrthoDB" id="1039751at2"/>
<evidence type="ECO:0000313" key="7">
    <source>
        <dbReference type="Proteomes" id="UP000092631"/>
    </source>
</evidence>
<keyword evidence="7" id="KW-1185">Reference proteome</keyword>
<dbReference type="KEGG" id="bcae:A4V03_09400"/>
<reference evidence="7" key="1">
    <citation type="submission" date="2016-04" db="EMBL/GenBank/DDBJ databases">
        <title>Complete Genome Sequences of Twelve Strains of a Stable Defined Moderately Diverse Mouse Microbiota 2 (sDMDMm2).</title>
        <authorList>
            <person name="Uchimura Y."/>
            <person name="Wyss M."/>
            <person name="Brugiroux S."/>
            <person name="Limenitakis J.P."/>
            <person name="Stecher B."/>
            <person name="McCoy K.D."/>
            <person name="Macpherson A.J."/>
        </authorList>
    </citation>
    <scope>NUCLEOTIDE SEQUENCE [LARGE SCALE GENOMIC DNA]</scope>
    <source>
        <strain evidence="7">I48</strain>
    </source>
</reference>
<keyword evidence="1" id="KW-1133">Transmembrane helix</keyword>
<evidence type="ECO:0000259" key="2">
    <source>
        <dbReference type="Pfam" id="PF16334"/>
    </source>
</evidence>
<evidence type="ECO:0000259" key="3">
    <source>
        <dbReference type="Pfam" id="PF16335"/>
    </source>
</evidence>
<evidence type="ECO:0000313" key="5">
    <source>
        <dbReference type="EMBL" id="ANU57756.1"/>
    </source>
</evidence>
<reference evidence="5" key="2">
    <citation type="submission" date="2017-04" db="EMBL/GenBank/DDBJ databases">
        <title>Complete Genome Sequences of Twelve Strains of a Stable Defined Moderately Diverse Mouse Microbiota 2 (sDMDMm2).</title>
        <authorList>
            <person name="Uchimura Y."/>
            <person name="Wyss M."/>
            <person name="Brugiroux S."/>
            <person name="Limenitakis J.P."/>
            <person name="Stecher B."/>
            <person name="McCoy K.D."/>
            <person name="Macpherson A.J."/>
        </authorList>
    </citation>
    <scope>NUCLEOTIDE SEQUENCE</scope>
    <source>
        <strain evidence="5">I48</strain>
    </source>
</reference>
<dbReference type="EMBL" id="CP015401">
    <property type="protein sequence ID" value="ANU57756.1"/>
    <property type="molecule type" value="Genomic_DNA"/>
</dbReference>
<dbReference type="InterPro" id="IPR032515">
    <property type="entry name" value="DUF4964"/>
</dbReference>
<dbReference type="Pfam" id="PF16334">
    <property type="entry name" value="DUF4964"/>
    <property type="match status" value="1"/>
</dbReference>
<dbReference type="InterPro" id="IPR033433">
    <property type="entry name" value="GtaA_N"/>
</dbReference>
<dbReference type="PROSITE" id="PS51257">
    <property type="entry name" value="PROKAR_LIPOPROTEIN"/>
    <property type="match status" value="1"/>
</dbReference>
<feature type="domain" description="Glutaminase A N-terminal" evidence="4">
    <location>
        <begin position="269"/>
        <end position="335"/>
    </location>
</feature>
<evidence type="ECO:0000259" key="4">
    <source>
        <dbReference type="Pfam" id="PF17168"/>
    </source>
</evidence>
<gene>
    <name evidence="5" type="ORF">A4V03_09400</name>
    <name evidence="6" type="ORF">A4V03_10360</name>
</gene>
<dbReference type="GeneID" id="82187545"/>
<name>A0A1C7H194_9BACE</name>
<organism evidence="5 7">
    <name type="scientific">Bacteroides caecimuris</name>
    <dbReference type="NCBI Taxonomy" id="1796613"/>
    <lineage>
        <taxon>Bacteria</taxon>
        <taxon>Pseudomonadati</taxon>
        <taxon>Bacteroidota</taxon>
        <taxon>Bacteroidia</taxon>
        <taxon>Bacteroidales</taxon>
        <taxon>Bacteroidaceae</taxon>
        <taxon>Bacteroides</taxon>
    </lineage>
</organism>
<feature type="domain" description="DUF4964" evidence="2">
    <location>
        <begin position="40"/>
        <end position="104"/>
    </location>
</feature>
<dbReference type="InterPro" id="IPR032514">
    <property type="entry name" value="GtaA_central"/>
</dbReference>
<dbReference type="PANTHER" id="PTHR31987:SF1">
    <property type="entry name" value="GLUTAMINASE A"/>
    <property type="match status" value="1"/>
</dbReference>
<proteinExistence type="predicted"/>
<dbReference type="AlphaFoldDB" id="A0A1C7H194"/>
<dbReference type="RefSeq" id="WP_065538727.1">
    <property type="nucleotide sequence ID" value="NZ_CAQPWQ010000079.1"/>
</dbReference>
<dbReference type="Proteomes" id="UP000092631">
    <property type="component" value="Chromosome"/>
</dbReference>
<protein>
    <submittedName>
        <fullName evidence="5">Glutaminase</fullName>
    </submittedName>
</protein>
<feature type="domain" description="Glutaminase A central" evidence="3">
    <location>
        <begin position="490"/>
        <end position="628"/>
    </location>
</feature>
<evidence type="ECO:0000313" key="6">
    <source>
        <dbReference type="EMBL" id="ANU57929.1"/>
    </source>
</evidence>
<dbReference type="PANTHER" id="PTHR31987">
    <property type="entry name" value="GLUTAMINASE A-RELATED"/>
    <property type="match status" value="1"/>
</dbReference>
<dbReference type="EMBL" id="CP015401">
    <property type="protein sequence ID" value="ANU57929.1"/>
    <property type="molecule type" value="Genomic_DNA"/>
</dbReference>
<keyword evidence="1" id="KW-0812">Transmembrane</keyword>
<dbReference type="KEGG" id="bcae:A4V03_10360"/>
<dbReference type="InterPro" id="IPR052743">
    <property type="entry name" value="Glutaminase_GtaA"/>
</dbReference>
<dbReference type="Pfam" id="PF16335">
    <property type="entry name" value="GtaA_6_Hairpin"/>
    <property type="match status" value="1"/>
</dbReference>
<feature type="transmembrane region" description="Helical" evidence="1">
    <location>
        <begin position="7"/>
        <end position="27"/>
    </location>
</feature>